<gene>
    <name evidence="2" type="primary">Sb-L8</name>
    <name evidence="2" type="ORF">Hamer_G026707</name>
</gene>
<organism evidence="2 3">
    <name type="scientific">Homarus americanus</name>
    <name type="common">American lobster</name>
    <dbReference type="NCBI Taxonomy" id="6706"/>
    <lineage>
        <taxon>Eukaryota</taxon>
        <taxon>Metazoa</taxon>
        <taxon>Ecdysozoa</taxon>
        <taxon>Arthropoda</taxon>
        <taxon>Crustacea</taxon>
        <taxon>Multicrustacea</taxon>
        <taxon>Malacostraca</taxon>
        <taxon>Eumalacostraca</taxon>
        <taxon>Eucarida</taxon>
        <taxon>Decapoda</taxon>
        <taxon>Pleocyemata</taxon>
        <taxon>Astacidea</taxon>
        <taxon>Nephropoidea</taxon>
        <taxon>Nephropidae</taxon>
        <taxon>Homarus</taxon>
    </lineage>
</organism>
<accession>A0A8J5JVI9</accession>
<feature type="region of interest" description="Disordered" evidence="1">
    <location>
        <begin position="136"/>
        <end position="158"/>
    </location>
</feature>
<protein>
    <submittedName>
        <fullName evidence="2">Serine proteinase stubble-like 8</fullName>
    </submittedName>
</protein>
<name>A0A8J5JVI9_HOMAM</name>
<evidence type="ECO:0000256" key="1">
    <source>
        <dbReference type="SAM" id="MobiDB-lite"/>
    </source>
</evidence>
<reference evidence="2" key="1">
    <citation type="journal article" date="2021" name="Sci. Adv.">
        <title>The American lobster genome reveals insights on longevity, neural, and immune adaptations.</title>
        <authorList>
            <person name="Polinski J.M."/>
            <person name="Zimin A.V."/>
            <person name="Clark K.F."/>
            <person name="Kohn A.B."/>
            <person name="Sadowski N."/>
            <person name="Timp W."/>
            <person name="Ptitsyn A."/>
            <person name="Khanna P."/>
            <person name="Romanova D.Y."/>
            <person name="Williams P."/>
            <person name="Greenwood S.J."/>
            <person name="Moroz L.L."/>
            <person name="Walt D.R."/>
            <person name="Bodnar A.G."/>
        </authorList>
    </citation>
    <scope>NUCLEOTIDE SEQUENCE</scope>
    <source>
        <strain evidence="2">GMGI-L3</strain>
    </source>
</reference>
<dbReference type="AlphaFoldDB" id="A0A8J5JVI9"/>
<dbReference type="EMBL" id="JAHLQT010024469">
    <property type="protein sequence ID" value="KAG7165227.1"/>
    <property type="molecule type" value="Genomic_DNA"/>
</dbReference>
<proteinExistence type="predicted"/>
<sequence>MAEPNAKLGMAMVRVRSATVKCQVREWWQVSVRRTSFFGFCRPIGVAEPSRTSKWSLPPPTVLITVPYVERAVKRKAVHPQVQLLHLRVRLGAGADGVTLEFLPHISPICLPQQRPVDRRERGTVTGWDDYLNTDDYPPSSRRVGAHRETTASVKTCS</sequence>
<evidence type="ECO:0000313" key="2">
    <source>
        <dbReference type="EMBL" id="KAG7165227.1"/>
    </source>
</evidence>
<evidence type="ECO:0000313" key="3">
    <source>
        <dbReference type="Proteomes" id="UP000747542"/>
    </source>
</evidence>
<keyword evidence="3" id="KW-1185">Reference proteome</keyword>
<dbReference type="Proteomes" id="UP000747542">
    <property type="component" value="Unassembled WGS sequence"/>
</dbReference>
<comment type="caution">
    <text evidence="2">The sequence shown here is derived from an EMBL/GenBank/DDBJ whole genome shotgun (WGS) entry which is preliminary data.</text>
</comment>